<evidence type="ECO:0000313" key="1">
    <source>
        <dbReference type="EMBL" id="SFB36022.1"/>
    </source>
</evidence>
<dbReference type="AlphaFoldDB" id="A0A1I1AEV8"/>
<dbReference type="Pfam" id="PF14276">
    <property type="entry name" value="DUF4363"/>
    <property type="match status" value="1"/>
</dbReference>
<dbReference type="RefSeq" id="WP_090042644.1">
    <property type="nucleotide sequence ID" value="NZ_FOKI01000034.1"/>
</dbReference>
<gene>
    <name evidence="1" type="ORF">SAMN04488528_103412</name>
</gene>
<evidence type="ECO:0008006" key="3">
    <source>
        <dbReference type="Google" id="ProtNLM"/>
    </source>
</evidence>
<reference evidence="1 2" key="1">
    <citation type="submission" date="2016-10" db="EMBL/GenBank/DDBJ databases">
        <authorList>
            <person name="de Groot N.N."/>
        </authorList>
    </citation>
    <scope>NUCLEOTIDE SEQUENCE [LARGE SCALE GENOMIC DNA]</scope>
    <source>
        <strain evidence="1 2">DSM 12271</strain>
    </source>
</reference>
<evidence type="ECO:0000313" key="2">
    <source>
        <dbReference type="Proteomes" id="UP000198619"/>
    </source>
</evidence>
<organism evidence="1 2">
    <name type="scientific">Clostridium frigidicarnis</name>
    <dbReference type="NCBI Taxonomy" id="84698"/>
    <lineage>
        <taxon>Bacteria</taxon>
        <taxon>Bacillati</taxon>
        <taxon>Bacillota</taxon>
        <taxon>Clostridia</taxon>
        <taxon>Eubacteriales</taxon>
        <taxon>Clostridiaceae</taxon>
        <taxon>Clostridium</taxon>
    </lineage>
</organism>
<dbReference type="EMBL" id="FOKI01000034">
    <property type="protein sequence ID" value="SFB36022.1"/>
    <property type="molecule type" value="Genomic_DNA"/>
</dbReference>
<keyword evidence="2" id="KW-1185">Reference proteome</keyword>
<dbReference type="InterPro" id="IPR025373">
    <property type="entry name" value="DUF4363"/>
</dbReference>
<protein>
    <recommendedName>
        <fullName evidence="3">DUF4363 family protein</fullName>
    </recommendedName>
</protein>
<dbReference type="OrthoDB" id="3034917at2"/>
<sequence>MKKMIISIIAFICLILSMNFSLKYLNNVTMELESKNDLLEELIVNEDWDKSYDEVISLLDFIDENSTKMSIFINHQEINSIESEVFKLTQYVKSKTYDESLASIHYIKFSVKNINRLQKINIENIF</sequence>
<dbReference type="Proteomes" id="UP000198619">
    <property type="component" value="Unassembled WGS sequence"/>
</dbReference>
<dbReference type="STRING" id="84698.SAMN04488528_103412"/>
<accession>A0A1I1AEV8</accession>
<proteinExistence type="predicted"/>
<name>A0A1I1AEV8_9CLOT</name>